<dbReference type="Proteomes" id="UP001307849">
    <property type="component" value="Unassembled WGS sequence"/>
</dbReference>
<accession>A0AAN8N3N0</accession>
<protein>
    <submittedName>
        <fullName evidence="2">Uncharacterized protein</fullName>
    </submittedName>
</protein>
<organism evidence="2 3">
    <name type="scientific">Arthrobotrys conoides</name>
    <dbReference type="NCBI Taxonomy" id="74498"/>
    <lineage>
        <taxon>Eukaryota</taxon>
        <taxon>Fungi</taxon>
        <taxon>Dikarya</taxon>
        <taxon>Ascomycota</taxon>
        <taxon>Pezizomycotina</taxon>
        <taxon>Orbiliomycetes</taxon>
        <taxon>Orbiliales</taxon>
        <taxon>Orbiliaceae</taxon>
        <taxon>Arthrobotrys</taxon>
    </lineage>
</organism>
<evidence type="ECO:0000313" key="3">
    <source>
        <dbReference type="Proteomes" id="UP001307849"/>
    </source>
</evidence>
<proteinExistence type="predicted"/>
<comment type="caution">
    <text evidence="2">The sequence shown here is derived from an EMBL/GenBank/DDBJ whole genome shotgun (WGS) entry which is preliminary data.</text>
</comment>
<dbReference type="EMBL" id="JAVHJM010000013">
    <property type="protein sequence ID" value="KAK6499482.1"/>
    <property type="molecule type" value="Genomic_DNA"/>
</dbReference>
<evidence type="ECO:0000256" key="1">
    <source>
        <dbReference type="SAM" id="MobiDB-lite"/>
    </source>
</evidence>
<keyword evidence="3" id="KW-1185">Reference proteome</keyword>
<feature type="compositionally biased region" description="Basic and acidic residues" evidence="1">
    <location>
        <begin position="221"/>
        <end position="233"/>
    </location>
</feature>
<feature type="region of interest" description="Disordered" evidence="1">
    <location>
        <begin position="123"/>
        <end position="233"/>
    </location>
</feature>
<sequence>MSRVNRSSGRCTCCRDKPCFSEHRRDRGGHCPHCLLGSNNWQACPWEYCSGDCNGMCRPEGPHREPGRAWAENEIHRQQRNQNYPLTDFDNPDMTLRGDRNAMAGAERRLMRHDARLEGYYQGHTPRVPLHHRVPRQNSPPEDYYGDIGFARDIPRSEPRDIIYPPGGRHHLSRDYNNLQDPNPGRFGFSRAQPRNIHQFGPENYRPSMPEFESDWDPWPEYERQMRGGREYD</sequence>
<dbReference type="AlphaFoldDB" id="A0AAN8N3N0"/>
<evidence type="ECO:0000313" key="2">
    <source>
        <dbReference type="EMBL" id="KAK6499482.1"/>
    </source>
</evidence>
<name>A0AAN8N3N0_9PEZI</name>
<reference evidence="2 3" key="1">
    <citation type="submission" date="2019-10" db="EMBL/GenBank/DDBJ databases">
        <authorList>
            <person name="Palmer J.M."/>
        </authorList>
    </citation>
    <scope>NUCLEOTIDE SEQUENCE [LARGE SCALE GENOMIC DNA]</scope>
    <source>
        <strain evidence="2 3">TWF506</strain>
    </source>
</reference>
<gene>
    <name evidence="2" type="ORF">TWF506_004112</name>
</gene>